<geneLocation type="plasmid" evidence="2">
    <name>pFRL6</name>
</geneLocation>
<keyword evidence="1" id="KW-0812">Transmembrane</keyword>
<protein>
    <submittedName>
        <fullName evidence="2">Uncharacterized protein</fullName>
    </submittedName>
</protein>
<feature type="transmembrane region" description="Helical" evidence="1">
    <location>
        <begin position="89"/>
        <end position="110"/>
    </location>
</feature>
<dbReference type="AlphaFoldDB" id="V9ZAJ7"/>
<keyword evidence="2" id="KW-0614">Plasmid</keyword>
<evidence type="ECO:0000256" key="1">
    <source>
        <dbReference type="SAM" id="Phobius"/>
    </source>
</evidence>
<sequence length="162" mass="17497">MTDSPSTGPDAEFTDYGAAGRAAMQEADPGAAQLFCRLCGSAPAELVTFRGHVAFLVLMRFTSASGPFCRRCGTAVFREFTARALWQGWWSPLSLVLFTPTILVVNRLALRRINRLPSPGPAAGAGLTPGRRVMRRKSSLVALIPLLWGLWVLSHIVKAVAT</sequence>
<feature type="transmembrane region" description="Helical" evidence="1">
    <location>
        <begin position="140"/>
        <end position="161"/>
    </location>
</feature>
<keyword evidence="1" id="KW-1133">Transmembrane helix</keyword>
<evidence type="ECO:0000313" key="2">
    <source>
        <dbReference type="EMBL" id="AHE40456.1"/>
    </source>
</evidence>
<gene>
    <name evidence="2" type="ORF">pFRL6_369c</name>
</gene>
<keyword evidence="1" id="KW-0472">Membrane</keyword>
<organism evidence="2">
    <name type="scientific">Streptomyces sp. F12</name>
    <dbReference type="NCBI Taxonomy" id="1436084"/>
    <lineage>
        <taxon>Bacteria</taxon>
        <taxon>Bacillati</taxon>
        <taxon>Actinomycetota</taxon>
        <taxon>Actinomycetes</taxon>
        <taxon>Kitasatosporales</taxon>
        <taxon>Streptomycetaceae</taxon>
        <taxon>Streptomyces</taxon>
    </lineage>
</organism>
<reference evidence="2" key="1">
    <citation type="submission" date="2013-09" db="EMBL/GenBank/DDBJ databases">
        <title>Complete nucleotide sequence of Streptomyces linear plasmid pFRL6.</title>
        <authorList>
            <person name="Chen Z."/>
            <person name="Fang P."/>
            <person name="Qin Z."/>
        </authorList>
    </citation>
    <scope>NUCLEOTIDE SEQUENCE</scope>
    <source>
        <plasmid evidence="2">pFRL6</plasmid>
    </source>
</reference>
<dbReference type="RefSeq" id="WP_024127692.1">
    <property type="nucleotide sequence ID" value="NC_023286.1"/>
</dbReference>
<proteinExistence type="predicted"/>
<dbReference type="EMBL" id="KF602051">
    <property type="protein sequence ID" value="AHE40456.1"/>
    <property type="molecule type" value="Genomic_DNA"/>
</dbReference>
<name>V9ZAJ7_9ACTN</name>
<accession>V9ZAJ7</accession>